<dbReference type="AlphaFoldDB" id="A0A6J7JJW5"/>
<dbReference type="EMBL" id="CAFBNF010000092">
    <property type="protein sequence ID" value="CAB4942841.1"/>
    <property type="molecule type" value="Genomic_DNA"/>
</dbReference>
<keyword evidence="1" id="KW-0812">Transmembrane</keyword>
<feature type="transmembrane region" description="Helical" evidence="1">
    <location>
        <begin position="79"/>
        <end position="100"/>
    </location>
</feature>
<keyword evidence="1" id="KW-0472">Membrane</keyword>
<reference evidence="2" key="1">
    <citation type="submission" date="2020-05" db="EMBL/GenBank/DDBJ databases">
        <authorList>
            <person name="Chiriac C."/>
            <person name="Salcher M."/>
            <person name="Ghai R."/>
            <person name="Kavagutti S V."/>
        </authorList>
    </citation>
    <scope>NUCLEOTIDE SEQUENCE</scope>
</reference>
<proteinExistence type="predicted"/>
<feature type="transmembrane region" description="Helical" evidence="1">
    <location>
        <begin position="21"/>
        <end position="41"/>
    </location>
</feature>
<evidence type="ECO:0000256" key="1">
    <source>
        <dbReference type="SAM" id="Phobius"/>
    </source>
</evidence>
<keyword evidence="1" id="KW-1133">Transmembrane helix</keyword>
<protein>
    <submittedName>
        <fullName evidence="2">Unannotated protein</fullName>
    </submittedName>
</protein>
<name>A0A6J7JJW5_9ZZZZ</name>
<feature type="transmembrane region" description="Helical" evidence="1">
    <location>
        <begin position="47"/>
        <end position="67"/>
    </location>
</feature>
<evidence type="ECO:0000313" key="3">
    <source>
        <dbReference type="EMBL" id="CAB4992985.1"/>
    </source>
</evidence>
<organism evidence="2">
    <name type="scientific">freshwater metagenome</name>
    <dbReference type="NCBI Taxonomy" id="449393"/>
    <lineage>
        <taxon>unclassified sequences</taxon>
        <taxon>metagenomes</taxon>
        <taxon>ecological metagenomes</taxon>
    </lineage>
</organism>
<evidence type="ECO:0000313" key="2">
    <source>
        <dbReference type="EMBL" id="CAB4942841.1"/>
    </source>
</evidence>
<accession>A0A6J7JJW5</accession>
<gene>
    <name evidence="2" type="ORF">UFOPK3773_00957</name>
    <name evidence="3" type="ORF">UFOPK3992_00163</name>
</gene>
<sequence>MSNPLGSVDPQPTTNSGFGRILVALYAIMAIGATARSVFAIATKFDLAPFAYTLSAVAAAVYIVATITLARGDSGSRRIATACITFELIGVLVVGTLSLIDPDAFRKASVWSWFGLEYLLLPLALPILGLWWLRRSRPVER</sequence>
<dbReference type="EMBL" id="CAFBOZ010000013">
    <property type="protein sequence ID" value="CAB4992985.1"/>
    <property type="molecule type" value="Genomic_DNA"/>
</dbReference>
<feature type="transmembrane region" description="Helical" evidence="1">
    <location>
        <begin position="112"/>
        <end position="133"/>
    </location>
</feature>